<dbReference type="AlphaFoldDB" id="A0A9P6U0Z7"/>
<feature type="non-terminal residue" evidence="2">
    <location>
        <position position="536"/>
    </location>
</feature>
<dbReference type="GO" id="GO:1990810">
    <property type="term" value="P:microtubule anchoring at mitotic spindle pole body"/>
    <property type="evidence" value="ECO:0007669"/>
    <property type="project" value="TreeGrafter"/>
</dbReference>
<dbReference type="OrthoDB" id="308690at2759"/>
<organism evidence="2 3">
    <name type="scientific">Mortierella polycephala</name>
    <dbReference type="NCBI Taxonomy" id="41804"/>
    <lineage>
        <taxon>Eukaryota</taxon>
        <taxon>Fungi</taxon>
        <taxon>Fungi incertae sedis</taxon>
        <taxon>Mucoromycota</taxon>
        <taxon>Mortierellomycotina</taxon>
        <taxon>Mortierellomycetes</taxon>
        <taxon>Mortierellales</taxon>
        <taxon>Mortierellaceae</taxon>
        <taxon>Mortierella</taxon>
    </lineage>
</organism>
<dbReference type="InterPro" id="IPR011041">
    <property type="entry name" value="Quinoprot_gluc/sorb_DH_b-prop"/>
</dbReference>
<dbReference type="Pfam" id="PF00400">
    <property type="entry name" value="WD40"/>
    <property type="match status" value="1"/>
</dbReference>
<dbReference type="SMART" id="SM00320">
    <property type="entry name" value="WD40"/>
    <property type="match status" value="2"/>
</dbReference>
<evidence type="ECO:0000313" key="3">
    <source>
        <dbReference type="Proteomes" id="UP000726737"/>
    </source>
</evidence>
<dbReference type="InterPro" id="IPR015943">
    <property type="entry name" value="WD40/YVTN_repeat-like_dom_sf"/>
</dbReference>
<gene>
    <name evidence="2" type="primary">WRAP73</name>
    <name evidence="2" type="ORF">BG011_005408</name>
</gene>
<comment type="caution">
    <text evidence="2">The sequence shown here is derived from an EMBL/GenBank/DDBJ whole genome shotgun (WGS) entry which is preliminary data.</text>
</comment>
<dbReference type="GO" id="GO:1990811">
    <property type="term" value="C:MWP complex"/>
    <property type="evidence" value="ECO:0007669"/>
    <property type="project" value="TreeGrafter"/>
</dbReference>
<accession>A0A9P6U0Z7</accession>
<dbReference type="SUPFAM" id="SSF50952">
    <property type="entry name" value="Soluble quinoprotein glucose dehydrogenase"/>
    <property type="match status" value="1"/>
</dbReference>
<reference evidence="2" key="1">
    <citation type="journal article" date="2020" name="Fungal Divers.">
        <title>Resolving the Mortierellaceae phylogeny through synthesis of multi-gene phylogenetics and phylogenomics.</title>
        <authorList>
            <person name="Vandepol N."/>
            <person name="Liber J."/>
            <person name="Desiro A."/>
            <person name="Na H."/>
            <person name="Kennedy M."/>
            <person name="Barry K."/>
            <person name="Grigoriev I.V."/>
            <person name="Miller A.N."/>
            <person name="O'Donnell K."/>
            <person name="Stajich J.E."/>
            <person name="Bonito G."/>
        </authorList>
    </citation>
    <scope>NUCLEOTIDE SEQUENCE</scope>
    <source>
        <strain evidence="2">KOD948</strain>
    </source>
</reference>
<evidence type="ECO:0000313" key="2">
    <source>
        <dbReference type="EMBL" id="KAG0254989.1"/>
    </source>
</evidence>
<dbReference type="PANTHER" id="PTHR16220:SF0">
    <property type="entry name" value="WD REPEAT-CONTAINING PROTEIN WRAP73"/>
    <property type="match status" value="1"/>
</dbReference>
<dbReference type="Gene3D" id="2.130.10.10">
    <property type="entry name" value="YVTN repeat-like/Quinoprotein amine dehydrogenase"/>
    <property type="match status" value="2"/>
</dbReference>
<name>A0A9P6U0Z7_9FUNG</name>
<protein>
    <submittedName>
        <fullName evidence="2">WD repeat-containing protein wrap73</fullName>
    </submittedName>
</protein>
<keyword evidence="3" id="KW-1185">Reference proteome</keyword>
<dbReference type="EMBL" id="JAAAJA010000373">
    <property type="protein sequence ID" value="KAG0254989.1"/>
    <property type="molecule type" value="Genomic_DNA"/>
</dbReference>
<evidence type="ECO:0000256" key="1">
    <source>
        <dbReference type="SAM" id="MobiDB-lite"/>
    </source>
</evidence>
<dbReference type="Proteomes" id="UP000726737">
    <property type="component" value="Unassembled WGS sequence"/>
</dbReference>
<proteinExistence type="predicted"/>
<dbReference type="InterPro" id="IPR052778">
    <property type="entry name" value="Centrosome-WD_assoc"/>
</dbReference>
<dbReference type="SUPFAM" id="SSF69322">
    <property type="entry name" value="Tricorn protease domain 2"/>
    <property type="match status" value="1"/>
</dbReference>
<dbReference type="PANTHER" id="PTHR16220">
    <property type="entry name" value="WD REPEAT PROTEIN 8-RELATED"/>
    <property type="match status" value="1"/>
</dbReference>
<feature type="region of interest" description="Disordered" evidence="1">
    <location>
        <begin position="45"/>
        <end position="72"/>
    </location>
</feature>
<dbReference type="GO" id="GO:0005815">
    <property type="term" value="C:microtubule organizing center"/>
    <property type="evidence" value="ECO:0007669"/>
    <property type="project" value="TreeGrafter"/>
</dbReference>
<sequence length="536" mass="58554">SEIGWSPDSTLLLAACPITGTVLVFSAEDEDFKATITVPGISNRNVAMSGSGSGSSTTSAKVTNGRKQAANRQEKALRALGYTPPGADFLRGVRFSADSRHILIWEEGLLRMSIWPLESSSLVPRHSLSLSHPHPQQPQQPTKVLGIQHPKATTKSSVTSYSVPPYSTLGTTATSSTGPGSQYAYSLRADLQYLAMVERNGRECRDYIAIYATENYWTRPPIHTFGVSGESEGGIKDVEGIVWSPDGRYLVVWENPTIEFKVAIYSLDGRCVGVCAVKTEDENHSHSGHHGFSGGGGGMGVKSVCWHPSSKLLALGGYDQKIRMLNHLTWKPILEFNHSAYVNYGSKTVLWRESDSTVTVAGSVRVQGGIEYNVVDQPSWIPTIRIDTQKPNAKIGVSWCDFNCDGTLLASRCDNMPNSVWIWSMNNLAPLVIIQQQSPIRVVRWDPNSPSRIVWCCGTGCVYSWRASPLGTVPGGIVEAIEVPAEGFEVASLKWCPEGKGLLLLDKDMFCLGFPIEDEEQYTIHDNTATIFGGLR</sequence>
<dbReference type="InterPro" id="IPR001680">
    <property type="entry name" value="WD40_rpt"/>
</dbReference>